<protein>
    <recommendedName>
        <fullName evidence="5">Integral membrane protein</fullName>
    </recommendedName>
</protein>
<keyword evidence="2" id="KW-1133">Transmembrane helix</keyword>
<sequence length="211" mass="21941">MPLTRRLRPPRDVRGAVAASAATAAALLSHLLGGGAMPGWLGVVVPWVLSLTLCTPLAARRLSLWRTSASVALSQVLFHTLFVVGAPAPSAVAGGHPSGHGMHGAHPLPPSGGGAPFSLIGAEPAMWCWHAGAAVATVAALYGGERVLSRLRELAGHLRDWVRRRLATPADAVAPFPVVRLSAPDWFTGSVPARPEVSESRRRGPPTVLAI</sequence>
<evidence type="ECO:0000256" key="2">
    <source>
        <dbReference type="SAM" id="Phobius"/>
    </source>
</evidence>
<accession>A0ABW4V415</accession>
<feature type="transmembrane region" description="Helical" evidence="2">
    <location>
        <begin position="39"/>
        <end position="59"/>
    </location>
</feature>
<keyword evidence="4" id="KW-1185">Reference proteome</keyword>
<keyword evidence="2" id="KW-0812">Transmembrane</keyword>
<evidence type="ECO:0000313" key="4">
    <source>
        <dbReference type="Proteomes" id="UP001597338"/>
    </source>
</evidence>
<keyword evidence="2" id="KW-0472">Membrane</keyword>
<evidence type="ECO:0000256" key="1">
    <source>
        <dbReference type="SAM" id="MobiDB-lite"/>
    </source>
</evidence>
<proteinExistence type="predicted"/>
<evidence type="ECO:0000313" key="3">
    <source>
        <dbReference type="EMBL" id="MFD2024566.1"/>
    </source>
</evidence>
<dbReference type="RefSeq" id="WP_377196504.1">
    <property type="nucleotide sequence ID" value="NZ_JBHUHF010000001.1"/>
</dbReference>
<name>A0ABW4V415_9MICO</name>
<reference evidence="4" key="1">
    <citation type="journal article" date="2019" name="Int. J. Syst. Evol. Microbiol.">
        <title>The Global Catalogue of Microorganisms (GCM) 10K type strain sequencing project: providing services to taxonomists for standard genome sequencing and annotation.</title>
        <authorList>
            <consortium name="The Broad Institute Genomics Platform"/>
            <consortium name="The Broad Institute Genome Sequencing Center for Infectious Disease"/>
            <person name="Wu L."/>
            <person name="Ma J."/>
        </authorList>
    </citation>
    <scope>NUCLEOTIDE SEQUENCE [LARGE SCALE GENOMIC DNA]</scope>
    <source>
        <strain evidence="4">CCM 7043</strain>
    </source>
</reference>
<comment type="caution">
    <text evidence="3">The sequence shown here is derived from an EMBL/GenBank/DDBJ whole genome shotgun (WGS) entry which is preliminary data.</text>
</comment>
<evidence type="ECO:0008006" key="5">
    <source>
        <dbReference type="Google" id="ProtNLM"/>
    </source>
</evidence>
<feature type="transmembrane region" description="Helical" evidence="2">
    <location>
        <begin position="124"/>
        <end position="142"/>
    </location>
</feature>
<gene>
    <name evidence="3" type="ORF">ACFSL2_03490</name>
</gene>
<feature type="transmembrane region" description="Helical" evidence="2">
    <location>
        <begin position="71"/>
        <end position="92"/>
    </location>
</feature>
<organism evidence="3 4">
    <name type="scientific">Promicromonospora aerolata</name>
    <dbReference type="NCBI Taxonomy" id="195749"/>
    <lineage>
        <taxon>Bacteria</taxon>
        <taxon>Bacillati</taxon>
        <taxon>Actinomycetota</taxon>
        <taxon>Actinomycetes</taxon>
        <taxon>Micrococcales</taxon>
        <taxon>Promicromonosporaceae</taxon>
        <taxon>Promicromonospora</taxon>
    </lineage>
</organism>
<dbReference type="Proteomes" id="UP001597338">
    <property type="component" value="Unassembled WGS sequence"/>
</dbReference>
<feature type="region of interest" description="Disordered" evidence="1">
    <location>
        <begin position="192"/>
        <end position="211"/>
    </location>
</feature>
<feature type="transmembrane region" description="Helical" evidence="2">
    <location>
        <begin position="12"/>
        <end position="33"/>
    </location>
</feature>
<dbReference type="EMBL" id="JBHUHF010000001">
    <property type="protein sequence ID" value="MFD2024566.1"/>
    <property type="molecule type" value="Genomic_DNA"/>
</dbReference>